<dbReference type="Proteomes" id="UP000681722">
    <property type="component" value="Unassembled WGS sequence"/>
</dbReference>
<sequence>MPRYINTSFTYTSKFGIALHLRSENGAFALAVLGFIKLFFIIKLSRIKHLLGGNDDRSLTYFAHTTINQSFLIIEMFPLFQEIDLLIARLENGFEYVEKFTICEFGEAHRGTEKPLYWNLSQNWNILEKYQLKIAYLPFKQFPKLYKLYPAHLVANIKLNVNRPFIIMCMAFLRTNKFFHANQAGFLEVSQQYLS</sequence>
<keyword evidence="1" id="KW-0472">Membrane</keyword>
<keyword evidence="1" id="KW-1133">Transmembrane helix</keyword>
<comment type="caution">
    <text evidence="2">The sequence shown here is derived from an EMBL/GenBank/DDBJ whole genome shotgun (WGS) entry which is preliminary data.</text>
</comment>
<dbReference type="AlphaFoldDB" id="A0A815JLS1"/>
<feature type="transmembrane region" description="Helical" evidence="1">
    <location>
        <begin position="25"/>
        <end position="42"/>
    </location>
</feature>
<evidence type="ECO:0000313" key="3">
    <source>
        <dbReference type="EMBL" id="CAF4275164.1"/>
    </source>
</evidence>
<dbReference type="Proteomes" id="UP000663829">
    <property type="component" value="Unassembled WGS sequence"/>
</dbReference>
<organism evidence="2 4">
    <name type="scientific">Didymodactylos carnosus</name>
    <dbReference type="NCBI Taxonomy" id="1234261"/>
    <lineage>
        <taxon>Eukaryota</taxon>
        <taxon>Metazoa</taxon>
        <taxon>Spiralia</taxon>
        <taxon>Gnathifera</taxon>
        <taxon>Rotifera</taxon>
        <taxon>Eurotatoria</taxon>
        <taxon>Bdelloidea</taxon>
        <taxon>Philodinida</taxon>
        <taxon>Philodinidae</taxon>
        <taxon>Didymodactylos</taxon>
    </lineage>
</organism>
<dbReference type="EMBL" id="CAJNOQ010016426">
    <property type="protein sequence ID" value="CAF1380718.1"/>
    <property type="molecule type" value="Genomic_DNA"/>
</dbReference>
<proteinExistence type="predicted"/>
<name>A0A815JLS1_9BILA</name>
<evidence type="ECO:0000256" key="1">
    <source>
        <dbReference type="SAM" id="Phobius"/>
    </source>
</evidence>
<evidence type="ECO:0000313" key="4">
    <source>
        <dbReference type="Proteomes" id="UP000663829"/>
    </source>
</evidence>
<protein>
    <submittedName>
        <fullName evidence="2">Uncharacterized protein</fullName>
    </submittedName>
</protein>
<accession>A0A815JLS1</accession>
<evidence type="ECO:0000313" key="2">
    <source>
        <dbReference type="EMBL" id="CAF1380718.1"/>
    </source>
</evidence>
<gene>
    <name evidence="2" type="ORF">GPM918_LOCUS32314</name>
    <name evidence="3" type="ORF">SRO942_LOCUS32980</name>
</gene>
<dbReference type="EMBL" id="CAJOBC010081280">
    <property type="protein sequence ID" value="CAF4275164.1"/>
    <property type="molecule type" value="Genomic_DNA"/>
</dbReference>
<reference evidence="2" key="1">
    <citation type="submission" date="2021-02" db="EMBL/GenBank/DDBJ databases">
        <authorList>
            <person name="Nowell W R."/>
        </authorList>
    </citation>
    <scope>NUCLEOTIDE SEQUENCE</scope>
</reference>
<keyword evidence="1" id="KW-0812">Transmembrane</keyword>
<keyword evidence="4" id="KW-1185">Reference proteome</keyword>